<sequence>MWSFGTTMTMATDKEPSPAAPTQNPTPPPQPPQPIQATIPPPEPRTPVLSQRSLKQLGLFFAGAGFLSLSTLITRRAVARKLRMTVPKFYTQSNRAVDKMQSDSSLIALEALNLATLNVFGFGIMLTGGMSWAFDISSVDDLRRMARRHLGPTGGQTDEDAERQIEEWVAKVLLRKEQKDEETKPSNKTDD</sequence>
<dbReference type="Proteomes" id="UP001497680">
    <property type="component" value="Unassembled WGS sequence"/>
</dbReference>
<evidence type="ECO:0000313" key="1">
    <source>
        <dbReference type="EMBL" id="KAI6089677.1"/>
    </source>
</evidence>
<protein>
    <submittedName>
        <fullName evidence="1">Uncharacterized protein</fullName>
    </submittedName>
</protein>
<dbReference type="EMBL" id="MU394294">
    <property type="protein sequence ID" value="KAI6089677.1"/>
    <property type="molecule type" value="Genomic_DNA"/>
</dbReference>
<accession>A0ACC0DAH7</accession>
<keyword evidence="2" id="KW-1185">Reference proteome</keyword>
<name>A0ACC0DAH7_9PEZI</name>
<comment type="caution">
    <text evidence="1">The sequence shown here is derived from an EMBL/GenBank/DDBJ whole genome shotgun (WGS) entry which is preliminary data.</text>
</comment>
<proteinExistence type="predicted"/>
<reference evidence="1 2" key="1">
    <citation type="journal article" date="2022" name="New Phytol.">
        <title>Ecological generalism drives hyperdiversity of secondary metabolite gene clusters in xylarialean endophytes.</title>
        <authorList>
            <person name="Franco M.E.E."/>
            <person name="Wisecaver J.H."/>
            <person name="Arnold A.E."/>
            <person name="Ju Y.M."/>
            <person name="Slot J.C."/>
            <person name="Ahrendt S."/>
            <person name="Moore L.P."/>
            <person name="Eastman K.E."/>
            <person name="Scott K."/>
            <person name="Konkel Z."/>
            <person name="Mondo S.J."/>
            <person name="Kuo A."/>
            <person name="Hayes R.D."/>
            <person name="Haridas S."/>
            <person name="Andreopoulos B."/>
            <person name="Riley R."/>
            <person name="LaButti K."/>
            <person name="Pangilinan J."/>
            <person name="Lipzen A."/>
            <person name="Amirebrahimi M."/>
            <person name="Yan J."/>
            <person name="Adam C."/>
            <person name="Keymanesh K."/>
            <person name="Ng V."/>
            <person name="Louie K."/>
            <person name="Northen T."/>
            <person name="Drula E."/>
            <person name="Henrissat B."/>
            <person name="Hsieh H.M."/>
            <person name="Youens-Clark K."/>
            <person name="Lutzoni F."/>
            <person name="Miadlikowska J."/>
            <person name="Eastwood D.C."/>
            <person name="Hamelin R.C."/>
            <person name="Grigoriev I.V."/>
            <person name="U'Ren J.M."/>
        </authorList>
    </citation>
    <scope>NUCLEOTIDE SEQUENCE [LARGE SCALE GENOMIC DNA]</scope>
    <source>
        <strain evidence="1 2">ER1909</strain>
    </source>
</reference>
<evidence type="ECO:0000313" key="2">
    <source>
        <dbReference type="Proteomes" id="UP001497680"/>
    </source>
</evidence>
<gene>
    <name evidence="1" type="ORF">F4821DRAFT_51199</name>
</gene>
<organism evidence="1 2">
    <name type="scientific">Hypoxylon rubiginosum</name>
    <dbReference type="NCBI Taxonomy" id="110542"/>
    <lineage>
        <taxon>Eukaryota</taxon>
        <taxon>Fungi</taxon>
        <taxon>Dikarya</taxon>
        <taxon>Ascomycota</taxon>
        <taxon>Pezizomycotina</taxon>
        <taxon>Sordariomycetes</taxon>
        <taxon>Xylariomycetidae</taxon>
        <taxon>Xylariales</taxon>
        <taxon>Hypoxylaceae</taxon>
        <taxon>Hypoxylon</taxon>
    </lineage>
</organism>